<dbReference type="Pfam" id="PF02482">
    <property type="entry name" value="Ribosomal_S30AE"/>
    <property type="match status" value="1"/>
</dbReference>
<protein>
    <submittedName>
        <fullName evidence="1">Ribosome-associated translation inhibitor RaiA</fullName>
    </submittedName>
</protein>
<comment type="caution">
    <text evidence="1">The sequence shown here is derived from an EMBL/GenBank/DDBJ whole genome shotgun (WGS) entry which is preliminary data.</text>
</comment>
<dbReference type="InterPro" id="IPR036567">
    <property type="entry name" value="RHF-like"/>
</dbReference>
<dbReference type="EMBL" id="JAGIOO010000001">
    <property type="protein sequence ID" value="MBP2471823.1"/>
    <property type="molecule type" value="Genomic_DNA"/>
</dbReference>
<sequence length="95" mass="10458">MHPTHHISQLRIELDADVPGAAEEYARQKVSAVARFAPADIPYARVRIAEDAHRLVAHASLDVNGTPVNATASALTYQEAVDLLQDRLHHQLVDM</sequence>
<dbReference type="RefSeq" id="WP_086788234.1">
    <property type="nucleotide sequence ID" value="NZ_JAGIOO010000001.1"/>
</dbReference>
<reference evidence="1 2" key="1">
    <citation type="submission" date="2021-03" db="EMBL/GenBank/DDBJ databases">
        <title>Sequencing the genomes of 1000 actinobacteria strains.</title>
        <authorList>
            <person name="Klenk H.-P."/>
        </authorList>
    </citation>
    <scope>NUCLEOTIDE SEQUENCE [LARGE SCALE GENOMIC DNA]</scope>
    <source>
        <strain evidence="1 2">DSM 44580</strain>
    </source>
</reference>
<dbReference type="Gene3D" id="3.30.160.100">
    <property type="entry name" value="Ribosome hibernation promotion factor-like"/>
    <property type="match status" value="1"/>
</dbReference>
<accession>A0ABS5A5F0</accession>
<gene>
    <name evidence="1" type="ORF">JOF53_000695</name>
</gene>
<evidence type="ECO:0000313" key="1">
    <source>
        <dbReference type="EMBL" id="MBP2471823.1"/>
    </source>
</evidence>
<proteinExistence type="predicted"/>
<organism evidence="1 2">
    <name type="scientific">Crossiella equi</name>
    <dbReference type="NCBI Taxonomy" id="130796"/>
    <lineage>
        <taxon>Bacteria</taxon>
        <taxon>Bacillati</taxon>
        <taxon>Actinomycetota</taxon>
        <taxon>Actinomycetes</taxon>
        <taxon>Pseudonocardiales</taxon>
        <taxon>Pseudonocardiaceae</taxon>
        <taxon>Crossiella</taxon>
    </lineage>
</organism>
<dbReference type="InterPro" id="IPR003489">
    <property type="entry name" value="RHF/RaiA"/>
</dbReference>
<name>A0ABS5A5F0_9PSEU</name>
<dbReference type="SUPFAM" id="SSF69754">
    <property type="entry name" value="Ribosome binding protein Y (YfiA homologue)"/>
    <property type="match status" value="1"/>
</dbReference>
<dbReference type="Proteomes" id="UP001519363">
    <property type="component" value="Unassembled WGS sequence"/>
</dbReference>
<keyword evidence="2" id="KW-1185">Reference proteome</keyword>
<evidence type="ECO:0000313" key="2">
    <source>
        <dbReference type="Proteomes" id="UP001519363"/>
    </source>
</evidence>